<comment type="caution">
    <text evidence="1">The sequence shown here is derived from an EMBL/GenBank/DDBJ whole genome shotgun (WGS) entry which is preliminary data.</text>
</comment>
<proteinExistence type="predicted"/>
<accession>A0ACC2NFF6</accession>
<reference evidence="1" key="1">
    <citation type="submission" date="2023-04" db="EMBL/GenBank/DDBJ databases">
        <title>A chromosome-level genome assembly of the parasitoid wasp Eretmocerus hayati.</title>
        <authorList>
            <person name="Zhong Y."/>
            <person name="Liu S."/>
            <person name="Liu Y."/>
        </authorList>
    </citation>
    <scope>NUCLEOTIDE SEQUENCE</scope>
    <source>
        <strain evidence="1">ZJU_SS_LIU_2023</strain>
    </source>
</reference>
<dbReference type="EMBL" id="CM056743">
    <property type="protein sequence ID" value="KAJ8669887.1"/>
    <property type="molecule type" value="Genomic_DNA"/>
</dbReference>
<dbReference type="Proteomes" id="UP001239111">
    <property type="component" value="Chromosome 3"/>
</dbReference>
<name>A0ACC2NFF6_9HYME</name>
<evidence type="ECO:0000313" key="2">
    <source>
        <dbReference type="Proteomes" id="UP001239111"/>
    </source>
</evidence>
<keyword evidence="2" id="KW-1185">Reference proteome</keyword>
<protein>
    <submittedName>
        <fullName evidence="1">Uncharacterized protein</fullName>
    </submittedName>
</protein>
<organism evidence="1 2">
    <name type="scientific">Eretmocerus hayati</name>
    <dbReference type="NCBI Taxonomy" id="131215"/>
    <lineage>
        <taxon>Eukaryota</taxon>
        <taxon>Metazoa</taxon>
        <taxon>Ecdysozoa</taxon>
        <taxon>Arthropoda</taxon>
        <taxon>Hexapoda</taxon>
        <taxon>Insecta</taxon>
        <taxon>Pterygota</taxon>
        <taxon>Neoptera</taxon>
        <taxon>Endopterygota</taxon>
        <taxon>Hymenoptera</taxon>
        <taxon>Apocrita</taxon>
        <taxon>Proctotrupomorpha</taxon>
        <taxon>Chalcidoidea</taxon>
        <taxon>Aphelinidae</taxon>
        <taxon>Aphelininae</taxon>
        <taxon>Eretmocerus</taxon>
    </lineage>
</organism>
<gene>
    <name evidence="1" type="ORF">QAD02_001146</name>
</gene>
<evidence type="ECO:0000313" key="1">
    <source>
        <dbReference type="EMBL" id="KAJ8669887.1"/>
    </source>
</evidence>
<sequence length="340" mass="38829">MVNQQDSSSSSKAEFSKSITSFYGETVINVQKYKYTWVIKNFADCYLEIGKSVKSPVYAAWYDNVKYEFIIYLYPSGYSSSSLAEPVIEFMTIEECKPIVKSSEEHVNFLKAATFDFETKNLKDHLFDGNLIVQMEMLFKGAYDISAVNPSASLDIVTKPEHRLLEFDDFENLFVSGDFSDLTLIVGKQEYHVHKSILSARSPVFHAMFKHDMRENQENILNIPDVEPHVMEEILRYIYAGKVSHMDRLDSDLFLAADKYCITGLKNACETLIYNLSLDNVGNALTLMDHCKTNKLAPVVLEFITDNSKTLKNDENFKETINRLSPALLRSVIDVMMSKL</sequence>